<evidence type="ECO:0000313" key="3">
    <source>
        <dbReference type="EMBL" id="QOT76604.1"/>
    </source>
</evidence>
<dbReference type="EMBL" id="CP062803">
    <property type="protein sequence ID" value="QOT76604.1"/>
    <property type="molecule type" value="Genomic_DNA"/>
</dbReference>
<dbReference type="SUPFAM" id="SSF52038">
    <property type="entry name" value="Barstar-related"/>
    <property type="match status" value="1"/>
</dbReference>
<dbReference type="GeneID" id="98399328"/>
<dbReference type="RefSeq" id="WP_150985393.1">
    <property type="nucleotide sequence ID" value="NZ_CP062803.1"/>
</dbReference>
<reference evidence="3 4" key="1">
    <citation type="submission" date="2020-10" db="EMBL/GenBank/DDBJ databases">
        <title>Complete genome sequence of Cupriavidus basilensis CCUG 49340T.</title>
        <authorList>
            <person name="Salva-Serra F."/>
            <person name="Donoso R.A."/>
            <person name="Cho K.H."/>
            <person name="Yoo J.A."/>
            <person name="Lee K."/>
            <person name="Yoon S.-H."/>
            <person name="Perez-Pantoja D."/>
            <person name="Moore E.R.B."/>
        </authorList>
    </citation>
    <scope>NUCLEOTIDE SEQUENCE [LARGE SCALE GENOMIC DNA]</scope>
    <source>
        <strain evidence="4">CCUG 49340</strain>
    </source>
</reference>
<proteinExistence type="inferred from homology"/>
<dbReference type="Pfam" id="PF01337">
    <property type="entry name" value="Barstar"/>
    <property type="match status" value="1"/>
</dbReference>
<comment type="similarity">
    <text evidence="1">Belongs to the barstar family.</text>
</comment>
<feature type="domain" description="Barstar (barnase inhibitor)" evidence="2">
    <location>
        <begin position="3"/>
        <end position="82"/>
    </location>
</feature>
<accession>A0A643FXC9</accession>
<gene>
    <name evidence="3" type="ORF">F7R26_000360</name>
</gene>
<sequence>MNIQINGEVVRSEVDFHRELASILGVESSYGFNTDALWDLLSSGVGRPIFLRWVNAGVSKKIMGKSYFDILNILERVKMQDEGFGWVEKFTYKIDF</sequence>
<protein>
    <submittedName>
        <fullName evidence="3">Barstar family protein</fullName>
    </submittedName>
</protein>
<dbReference type="InterPro" id="IPR000468">
    <property type="entry name" value="Barstar"/>
</dbReference>
<dbReference type="InterPro" id="IPR035905">
    <property type="entry name" value="Barstar-like_sf"/>
</dbReference>
<evidence type="ECO:0000256" key="1">
    <source>
        <dbReference type="ARBA" id="ARBA00006845"/>
    </source>
</evidence>
<dbReference type="Proteomes" id="UP000397656">
    <property type="component" value="Chromosome 1"/>
</dbReference>
<organism evidence="3 4">
    <name type="scientific">Cupriavidus basilensis</name>
    <dbReference type="NCBI Taxonomy" id="68895"/>
    <lineage>
        <taxon>Bacteria</taxon>
        <taxon>Pseudomonadati</taxon>
        <taxon>Pseudomonadota</taxon>
        <taxon>Betaproteobacteria</taxon>
        <taxon>Burkholderiales</taxon>
        <taxon>Burkholderiaceae</taxon>
        <taxon>Cupriavidus</taxon>
    </lineage>
</organism>
<evidence type="ECO:0000313" key="4">
    <source>
        <dbReference type="Proteomes" id="UP000397656"/>
    </source>
</evidence>
<dbReference type="AlphaFoldDB" id="A0A643FXC9"/>
<name>A0A643FXC9_9BURK</name>
<evidence type="ECO:0000259" key="2">
    <source>
        <dbReference type="Pfam" id="PF01337"/>
    </source>
</evidence>
<dbReference type="Gene3D" id="3.30.370.10">
    <property type="entry name" value="Barstar-like"/>
    <property type="match status" value="1"/>
</dbReference>